<evidence type="ECO:0000313" key="2">
    <source>
        <dbReference type="Proteomes" id="UP000827976"/>
    </source>
</evidence>
<accession>A0ACB7U741</accession>
<comment type="caution">
    <text evidence="1">The sequence shown here is derived from an EMBL/GenBank/DDBJ whole genome shotgun (WGS) entry which is preliminary data.</text>
</comment>
<reference evidence="2" key="1">
    <citation type="journal article" date="2022" name="Nat. Commun.">
        <title>Chromosome evolution and the genetic basis of agronomically important traits in greater yam.</title>
        <authorList>
            <person name="Bredeson J.V."/>
            <person name="Lyons J.B."/>
            <person name="Oniyinde I.O."/>
            <person name="Okereke N.R."/>
            <person name="Kolade O."/>
            <person name="Nnabue I."/>
            <person name="Nwadili C.O."/>
            <person name="Hribova E."/>
            <person name="Parker M."/>
            <person name="Nwogha J."/>
            <person name="Shu S."/>
            <person name="Carlson J."/>
            <person name="Kariba R."/>
            <person name="Muthemba S."/>
            <person name="Knop K."/>
            <person name="Barton G.J."/>
            <person name="Sherwood A.V."/>
            <person name="Lopez-Montes A."/>
            <person name="Asiedu R."/>
            <person name="Jamnadass R."/>
            <person name="Muchugi A."/>
            <person name="Goodstein D."/>
            <person name="Egesi C.N."/>
            <person name="Featherston J."/>
            <person name="Asfaw A."/>
            <person name="Simpson G.G."/>
            <person name="Dolezel J."/>
            <person name="Hendre P.S."/>
            <person name="Van Deynze A."/>
            <person name="Kumar P.L."/>
            <person name="Obidiegwu J.E."/>
            <person name="Bhattacharjee R."/>
            <person name="Rokhsar D.S."/>
        </authorList>
    </citation>
    <scope>NUCLEOTIDE SEQUENCE [LARGE SCALE GENOMIC DNA]</scope>
    <source>
        <strain evidence="2">cv. TDa95/00328</strain>
    </source>
</reference>
<proteinExistence type="predicted"/>
<sequence>MMAMEEKNHFLFNHQPCLDWDLHNFELEDLHVHMPLVMESPLSSLSSEASTGYLQDAVTEWSDRCKRRRTTTNTSTAVFCPKDFEFELPSHGFDDLLQGFWDSSTCHEEDDPLNFLLQDNNSYNNHKVAMDPLKEEQEEEKDDGVLAHHPTKNQHEEKEQPKPSHQFTTLKQLALKESNIESSSTMKASKKKQAMGVVYPFAVVKPGGLEEEVTLEDINERLLMRPSRPVRHPVGEFACLPCVSGDGPGLSGKAVVGLTRIHTQGRGTITIIRTRG</sequence>
<name>A0ACB7U741_DIOAL</name>
<dbReference type="EMBL" id="CM037028">
    <property type="protein sequence ID" value="KAH7656131.1"/>
    <property type="molecule type" value="Genomic_DNA"/>
</dbReference>
<keyword evidence="2" id="KW-1185">Reference proteome</keyword>
<protein>
    <submittedName>
        <fullName evidence="1">Uncharacterized protein</fullName>
    </submittedName>
</protein>
<organism evidence="1 2">
    <name type="scientific">Dioscorea alata</name>
    <name type="common">Purple yam</name>
    <dbReference type="NCBI Taxonomy" id="55571"/>
    <lineage>
        <taxon>Eukaryota</taxon>
        <taxon>Viridiplantae</taxon>
        <taxon>Streptophyta</taxon>
        <taxon>Embryophyta</taxon>
        <taxon>Tracheophyta</taxon>
        <taxon>Spermatophyta</taxon>
        <taxon>Magnoliopsida</taxon>
        <taxon>Liliopsida</taxon>
        <taxon>Dioscoreales</taxon>
        <taxon>Dioscoreaceae</taxon>
        <taxon>Dioscorea</taxon>
    </lineage>
</organism>
<dbReference type="Proteomes" id="UP000827976">
    <property type="component" value="Chromosome 18"/>
</dbReference>
<evidence type="ECO:0000313" key="1">
    <source>
        <dbReference type="EMBL" id="KAH7656131.1"/>
    </source>
</evidence>
<gene>
    <name evidence="1" type="ORF">IHE45_18G057900</name>
</gene>